<reference evidence="5 6" key="1">
    <citation type="journal article" date="2019" name="Environ. Microbiol.">
        <title>Species interactions and distinct microbial communities in high Arctic permafrost affected cryosols are associated with the CH4 and CO2 gas fluxes.</title>
        <authorList>
            <person name="Altshuler I."/>
            <person name="Hamel J."/>
            <person name="Turney S."/>
            <person name="Magnuson E."/>
            <person name="Levesque R."/>
            <person name="Greer C."/>
            <person name="Whyte L.G."/>
        </authorList>
    </citation>
    <scope>NUCLEOTIDE SEQUENCE [LARGE SCALE GENOMIC DNA]</scope>
    <source>
        <strain evidence="5 6">S5.20</strain>
    </source>
</reference>
<accession>A0A502EF92</accession>
<dbReference type="OrthoDB" id="4470569at2"/>
<keyword evidence="6" id="KW-1185">Reference proteome</keyword>
<comment type="caution">
    <text evidence="5">The sequence shown here is derived from an EMBL/GenBank/DDBJ whole genome shotgun (WGS) entry which is preliminary data.</text>
</comment>
<evidence type="ECO:0000256" key="2">
    <source>
        <dbReference type="ARBA" id="ARBA00022679"/>
    </source>
</evidence>
<keyword evidence="3" id="KW-0012">Acyltransferase</keyword>
<dbReference type="GO" id="GO:0016746">
    <property type="term" value="F:acyltransferase activity"/>
    <property type="evidence" value="ECO:0007669"/>
    <property type="project" value="UniProtKB-KW"/>
</dbReference>
<name>A0A502EF92_9MYCO</name>
<dbReference type="NCBIfam" id="NF006105">
    <property type="entry name" value="PRK08257.1-4"/>
    <property type="match status" value="1"/>
</dbReference>
<dbReference type="PANTHER" id="PTHR18919">
    <property type="entry name" value="ACETYL-COA C-ACYLTRANSFERASE"/>
    <property type="match status" value="1"/>
</dbReference>
<keyword evidence="2 5" id="KW-0808">Transferase</keyword>
<dbReference type="PROSITE" id="PS00141">
    <property type="entry name" value="ASP_PROTEASE"/>
    <property type="match status" value="1"/>
</dbReference>
<dbReference type="Gene3D" id="2.40.50.840">
    <property type="match status" value="1"/>
</dbReference>
<proteinExistence type="inferred from homology"/>
<evidence type="ECO:0000256" key="1">
    <source>
        <dbReference type="ARBA" id="ARBA00010982"/>
    </source>
</evidence>
<dbReference type="Proteomes" id="UP000320095">
    <property type="component" value="Unassembled WGS sequence"/>
</dbReference>
<dbReference type="GO" id="GO:0006508">
    <property type="term" value="P:proteolysis"/>
    <property type="evidence" value="ECO:0007669"/>
    <property type="project" value="InterPro"/>
</dbReference>
<dbReference type="SUPFAM" id="SSF53901">
    <property type="entry name" value="Thiolase-like"/>
    <property type="match status" value="2"/>
</dbReference>
<dbReference type="GO" id="GO:0004190">
    <property type="term" value="F:aspartic-type endopeptidase activity"/>
    <property type="evidence" value="ECO:0007669"/>
    <property type="project" value="InterPro"/>
</dbReference>
<evidence type="ECO:0000259" key="4">
    <source>
        <dbReference type="Pfam" id="PF18313"/>
    </source>
</evidence>
<dbReference type="Gene3D" id="3.40.47.10">
    <property type="match status" value="1"/>
</dbReference>
<dbReference type="Pfam" id="PF18313">
    <property type="entry name" value="TLP1_add_C"/>
    <property type="match status" value="1"/>
</dbReference>
<evidence type="ECO:0000256" key="3">
    <source>
        <dbReference type="ARBA" id="ARBA00023315"/>
    </source>
</evidence>
<feature type="domain" description="Thiolase-like protein type 1 additional C-terminal" evidence="4">
    <location>
        <begin position="428"/>
        <end position="504"/>
    </location>
</feature>
<dbReference type="PANTHER" id="PTHR18919:SF139">
    <property type="entry name" value="THIOLASE-LIKE PROTEIN TYPE 1 ADDITIONAL C-TERMINAL DOMAIN-CONTAINING PROTEIN"/>
    <property type="match status" value="1"/>
</dbReference>
<dbReference type="InterPro" id="IPR016039">
    <property type="entry name" value="Thiolase-like"/>
</dbReference>
<dbReference type="InterPro" id="IPR001969">
    <property type="entry name" value="Aspartic_peptidase_AS"/>
</dbReference>
<sequence>MQVDPRTPVVVGVGQFTERIDDADYRGMSAVELATEAVRAALADTGADVTAVAQAIEVFAGLRQFEICTPFGKPPLGCSDNYVRSVAHRVGADPAHAVLEPIGGNGPQKLMTEFAGAIAAGDREVVLILGSEPGSTAKYWDRPAEDGATKPDFTEHVGGQLEDRGYGFEQYMSEYTAKHGLTGAPVQYGLLDNARRARLGLGVEEYRRRMAELFAPFSKIAAKNPFSSSPVERSVEEIQTITDGNRMICDPYPRLLVARDTVNQGAAALVMSVAAARRLGVAEEKWVYLRGHASQTEQDLLDRVDVGVSYSAKQAVAEALRVAGIGIDDVSTFDLYSCFPFPVFAVCDEFGLAADDPRGLTLTGGLPYFGGPGNSYSLHGIAETVAEMRDKPGSFGLVGANGGVMSKYSVGVYSTSYAEWEADHSQALQDDIAALPKVAVTRNADGPGTIETYSVRYDWPVTTGVIIGRLDTDGSRFMALTEDDDLVALMCNGDPVGARIVVTAGDDGTNLAALV</sequence>
<dbReference type="AlphaFoldDB" id="A0A502EF92"/>
<evidence type="ECO:0000313" key="6">
    <source>
        <dbReference type="Proteomes" id="UP000320095"/>
    </source>
</evidence>
<dbReference type="EMBL" id="RCZG01000002">
    <property type="protein sequence ID" value="TPG35709.1"/>
    <property type="molecule type" value="Genomic_DNA"/>
</dbReference>
<evidence type="ECO:0000313" key="5">
    <source>
        <dbReference type="EMBL" id="TPG35709.1"/>
    </source>
</evidence>
<gene>
    <name evidence="5" type="ORF">EAH80_06465</name>
</gene>
<dbReference type="InterPro" id="IPR040771">
    <property type="entry name" value="TLP1_add_C"/>
</dbReference>
<protein>
    <submittedName>
        <fullName evidence="5">Acetyl-CoA acetyltransferase</fullName>
    </submittedName>
</protein>
<comment type="similarity">
    <text evidence="1">Belongs to the thiolase-like superfamily. Thiolase family.</text>
</comment>
<dbReference type="RefSeq" id="WP_140688989.1">
    <property type="nucleotide sequence ID" value="NZ_RCZG01000002.1"/>
</dbReference>
<organism evidence="5 6">
    <name type="scientific">Mycolicibacterium hodleri</name>
    <dbReference type="NCBI Taxonomy" id="49897"/>
    <lineage>
        <taxon>Bacteria</taxon>
        <taxon>Bacillati</taxon>
        <taxon>Actinomycetota</taxon>
        <taxon>Actinomycetes</taxon>
        <taxon>Mycobacteriales</taxon>
        <taxon>Mycobacteriaceae</taxon>
        <taxon>Mycolicibacterium</taxon>
    </lineage>
</organism>